<feature type="signal peptide" evidence="1">
    <location>
        <begin position="1"/>
        <end position="32"/>
    </location>
</feature>
<evidence type="ECO:0000313" key="3">
    <source>
        <dbReference type="Proteomes" id="UP000664617"/>
    </source>
</evidence>
<dbReference type="RefSeq" id="WP_207274930.1">
    <property type="nucleotide sequence ID" value="NZ_JAFMPK010000030.1"/>
</dbReference>
<sequence>MITELRRRVGRGGVAMLATLALTLPAAGAATAAPSGATTSSESAALADVAAPAAESAWSVRTVERCDGNRIRHKAIKAGSHTIGWVNVFSEGGKKKCARVAHAGASWGKYRYTVIKVWNPNYGGVTDGSTVRYKSQAVRATGLRCVNVRGKIFWNGATRTSTLKNVCTG</sequence>
<proteinExistence type="predicted"/>
<organism evidence="2 3">
    <name type="scientific">Myceligenerans salitolerans</name>
    <dbReference type="NCBI Taxonomy" id="1230528"/>
    <lineage>
        <taxon>Bacteria</taxon>
        <taxon>Bacillati</taxon>
        <taxon>Actinomycetota</taxon>
        <taxon>Actinomycetes</taxon>
        <taxon>Micrococcales</taxon>
        <taxon>Promicromonosporaceae</taxon>
        <taxon>Myceligenerans</taxon>
    </lineage>
</organism>
<evidence type="ECO:0000256" key="1">
    <source>
        <dbReference type="SAM" id="SignalP"/>
    </source>
</evidence>
<dbReference type="Proteomes" id="UP000664617">
    <property type="component" value="Unassembled WGS sequence"/>
</dbReference>
<dbReference type="EMBL" id="JAFMPK010000030">
    <property type="protein sequence ID" value="MBO0608974.1"/>
    <property type="molecule type" value="Genomic_DNA"/>
</dbReference>
<evidence type="ECO:0008006" key="4">
    <source>
        <dbReference type="Google" id="ProtNLM"/>
    </source>
</evidence>
<reference evidence="3" key="1">
    <citation type="submission" date="2023-07" db="EMBL/GenBank/DDBJ databases">
        <title>Myceligenerans salitolerans sp. nov., a halotolerant actinomycete isolated from a salt lake in Xinjiang, China.</title>
        <authorList>
            <person name="Guan T."/>
        </authorList>
    </citation>
    <scope>NUCLEOTIDE SEQUENCE [LARGE SCALE GENOMIC DNA]</scope>
    <source>
        <strain evidence="3">XHU 5031</strain>
    </source>
</reference>
<protein>
    <recommendedName>
        <fullName evidence="4">Secreted protein</fullName>
    </recommendedName>
</protein>
<evidence type="ECO:0000313" key="2">
    <source>
        <dbReference type="EMBL" id="MBO0608974.1"/>
    </source>
</evidence>
<accession>A0ABS3I7J5</accession>
<comment type="caution">
    <text evidence="2">The sequence shown here is derived from an EMBL/GenBank/DDBJ whole genome shotgun (WGS) entry which is preliminary data.</text>
</comment>
<keyword evidence="3" id="KW-1185">Reference proteome</keyword>
<gene>
    <name evidence="2" type="ORF">J0911_08005</name>
</gene>
<name>A0ABS3I7J5_9MICO</name>
<feature type="chain" id="PRO_5045639165" description="Secreted protein" evidence="1">
    <location>
        <begin position="33"/>
        <end position="169"/>
    </location>
</feature>
<keyword evidence="1" id="KW-0732">Signal</keyword>